<organism evidence="2 3">
    <name type="scientific">Myotis myotis</name>
    <name type="common">Greater mouse-eared bat</name>
    <name type="synonym">Vespertilio myotis</name>
    <dbReference type="NCBI Taxonomy" id="51298"/>
    <lineage>
        <taxon>Eukaryota</taxon>
        <taxon>Metazoa</taxon>
        <taxon>Chordata</taxon>
        <taxon>Craniata</taxon>
        <taxon>Vertebrata</taxon>
        <taxon>Euteleostomi</taxon>
        <taxon>Mammalia</taxon>
        <taxon>Eutheria</taxon>
        <taxon>Laurasiatheria</taxon>
        <taxon>Chiroptera</taxon>
        <taxon>Yangochiroptera</taxon>
        <taxon>Vespertilionidae</taxon>
        <taxon>Myotis</taxon>
    </lineage>
</organism>
<dbReference type="Proteomes" id="UP000527355">
    <property type="component" value="Unassembled WGS sequence"/>
</dbReference>
<keyword evidence="3" id="KW-1185">Reference proteome</keyword>
<gene>
    <name evidence="2" type="ORF">mMyoMyo1_011302</name>
</gene>
<evidence type="ECO:0000313" key="2">
    <source>
        <dbReference type="EMBL" id="KAF6355101.1"/>
    </source>
</evidence>
<evidence type="ECO:0000313" key="3">
    <source>
        <dbReference type="Proteomes" id="UP000527355"/>
    </source>
</evidence>
<dbReference type="AlphaFoldDB" id="A0A7J7XZJ5"/>
<accession>A0A7J7XZJ5</accession>
<feature type="compositionally biased region" description="Low complexity" evidence="1">
    <location>
        <begin position="1"/>
        <end position="32"/>
    </location>
</feature>
<name>A0A7J7XZJ5_MYOMY</name>
<comment type="caution">
    <text evidence="2">The sequence shown here is derived from an EMBL/GenBank/DDBJ whole genome shotgun (WGS) entry which is preliminary data.</text>
</comment>
<sequence>MTDPASLLLADSSSFQPPTTSSSTCPSVTSAPAKQHPPTRWAESHSPEPLPAPQGQGPPSSGRPCSRPLLVLMVPGPLLRLLPAKPTPFSNFPLFHPSVPFWPIFCIQFSLLKQPGMLFFLQSGPQMVQRKCIAGVLKKKKKCSVSAFESHGVGTGRRFGFNGTVKGGLSEDRLELRRGRKELFV</sequence>
<evidence type="ECO:0000256" key="1">
    <source>
        <dbReference type="SAM" id="MobiDB-lite"/>
    </source>
</evidence>
<feature type="region of interest" description="Disordered" evidence="1">
    <location>
        <begin position="1"/>
        <end position="64"/>
    </location>
</feature>
<feature type="compositionally biased region" description="Low complexity" evidence="1">
    <location>
        <begin position="53"/>
        <end position="64"/>
    </location>
</feature>
<protein>
    <submittedName>
        <fullName evidence="2">Uncharacterized protein</fullName>
    </submittedName>
</protein>
<reference evidence="2 3" key="1">
    <citation type="journal article" date="2020" name="Nature">
        <title>Six reference-quality genomes reveal evolution of bat adaptations.</title>
        <authorList>
            <person name="Jebb D."/>
            <person name="Huang Z."/>
            <person name="Pippel M."/>
            <person name="Hughes G.M."/>
            <person name="Lavrichenko K."/>
            <person name="Devanna P."/>
            <person name="Winkler S."/>
            <person name="Jermiin L.S."/>
            <person name="Skirmuntt E.C."/>
            <person name="Katzourakis A."/>
            <person name="Burkitt-Gray L."/>
            <person name="Ray D.A."/>
            <person name="Sullivan K.A.M."/>
            <person name="Roscito J.G."/>
            <person name="Kirilenko B.M."/>
            <person name="Davalos L.M."/>
            <person name="Corthals A.P."/>
            <person name="Power M.L."/>
            <person name="Jones G."/>
            <person name="Ransome R.D."/>
            <person name="Dechmann D.K.N."/>
            <person name="Locatelli A.G."/>
            <person name="Puechmaille S.J."/>
            <person name="Fedrigo O."/>
            <person name="Jarvis E.D."/>
            <person name="Hiller M."/>
            <person name="Vernes S.C."/>
            <person name="Myers E.W."/>
            <person name="Teeling E.C."/>
        </authorList>
    </citation>
    <scope>NUCLEOTIDE SEQUENCE [LARGE SCALE GENOMIC DNA]</scope>
    <source>
        <strain evidence="2">MMyoMyo1</strain>
        <tissue evidence="2">Flight muscle</tissue>
    </source>
</reference>
<proteinExistence type="predicted"/>
<dbReference type="EMBL" id="JABWUV010000005">
    <property type="protein sequence ID" value="KAF6355101.1"/>
    <property type="molecule type" value="Genomic_DNA"/>
</dbReference>